<feature type="domain" description="EGF-like" evidence="3">
    <location>
        <begin position="153"/>
        <end position="186"/>
    </location>
</feature>
<keyword evidence="1" id="KW-0812">Transmembrane</keyword>
<dbReference type="KEGG" id="dhe:111600339"/>
<feature type="domain" description="EGF-like" evidence="3">
    <location>
        <begin position="256"/>
        <end position="287"/>
    </location>
</feature>
<feature type="domain" description="EGF-like" evidence="3">
    <location>
        <begin position="477"/>
        <end position="513"/>
    </location>
</feature>
<evidence type="ECO:0000256" key="1">
    <source>
        <dbReference type="SAM" id="Phobius"/>
    </source>
</evidence>
<dbReference type="GeneID" id="111600339"/>
<feature type="domain" description="EGF-like" evidence="3">
    <location>
        <begin position="120"/>
        <end position="151"/>
    </location>
</feature>
<feature type="transmembrane region" description="Helical" evidence="1">
    <location>
        <begin position="361"/>
        <end position="386"/>
    </location>
</feature>
<accession>A0A6J2SYQ9</accession>
<feature type="domain" description="EGF-like" evidence="3">
    <location>
        <begin position="322"/>
        <end position="356"/>
    </location>
</feature>
<sequence length="955" mass="107661">MDTGWSLLYLCLGVVECMHLSQETLSNQSNEIFDYCQPDEVWYAELDKCCPPCYPKCFVLTSSISNNTCTCRRGYEDVNGHCKLSCYPKCSKNSICTEYNTCVCKPGYEWNRSKRNCQPICMPPCGPHASCLEADQCQCNAGYSSVNGTCLPVCTHDCGKHGKCVKPGKCECDAGYEYDYMKLTCQPRCKPPCGTHASCLDVDLCECDAGYSSVNGTCLPVCTPDCGKHGKCVKPGKCECDAGYEYDYMKLTCQPRCKPPCGPHASCLEADLCECDAGYSTVNGTCLPVCTHDCGPHGHCLAPEKCVCLPGYEWQQSRCVPKCEPRCGLHSYCATSNRCKCKKGYKPDNIQSLTCHVELNWYIYLIIACVILIILCSFGGLITCYVKRHSNVSYYPNTNFSDRDRIVSNLELEFMRHSWLTLGLSLVLLPGLGAQKGAVCLKRVPNRTNKTDEEVSWSLREVCCKGYEGTPGQCRPWCDPACVHAQCTAPQQCTCDLGYETMGGIEYSYAGCQPKCHACRYGDCISPGSCRCWPGYAMQRKSLSCQPVQHQLLPAEQCVPPCRSNCWQKLFSWGRQFTAPTTCLDICGQNQSEPCLQLDQCVCNGLNQRLICQDPQQSLPQQYVCSDPTDQTDQTYHGLPMELSLARGNPTDRTYSYWKHKTEPASDHLTQTDHIDQSINWHQKDKQNWIEPTAPFDLDPTYDSIEADGNSINQLRNARLVDARDHTIAIHHLAPTDQTDQLASTSTSAHAIRDYMEQLNWTDHKDEIERPDFALTEMTSTDSIFSYERSVSEQLDRRLPRMETNRTLQEDRPDLISLAHDYQWIADALLEQRRQDINQTYLMDYNDMMLNRSKDIGQRALVSHLVDRIEPPMLTDWLDSDRRIQPMQSHHKYSAASTTSADDVQIKDELHKATLIVGLVVFGCILLCIIIIIGMCAMHKKIKAPIGRWYEEYFV</sequence>
<keyword evidence="2" id="KW-0732">Signal</keyword>
<dbReference type="Proteomes" id="UP000504633">
    <property type="component" value="Unplaced"/>
</dbReference>
<organism evidence="4 5">
    <name type="scientific">Drosophila hydei</name>
    <name type="common">Fruit fly</name>
    <dbReference type="NCBI Taxonomy" id="7224"/>
    <lineage>
        <taxon>Eukaryota</taxon>
        <taxon>Metazoa</taxon>
        <taxon>Ecdysozoa</taxon>
        <taxon>Arthropoda</taxon>
        <taxon>Hexapoda</taxon>
        <taxon>Insecta</taxon>
        <taxon>Pterygota</taxon>
        <taxon>Neoptera</taxon>
        <taxon>Endopterygota</taxon>
        <taxon>Diptera</taxon>
        <taxon>Brachycera</taxon>
        <taxon>Muscomorpha</taxon>
        <taxon>Ephydroidea</taxon>
        <taxon>Drosophilidae</taxon>
        <taxon>Drosophila</taxon>
    </lineage>
</organism>
<feature type="domain" description="EGF-like" evidence="3">
    <location>
        <begin position="85"/>
        <end position="118"/>
    </location>
</feature>
<dbReference type="InterPro" id="IPR053255">
    <property type="entry name" value="EGF-like_domain"/>
</dbReference>
<reference evidence="5" key="1">
    <citation type="submission" date="2025-08" db="UniProtKB">
        <authorList>
            <consortium name="RefSeq"/>
        </authorList>
    </citation>
    <scope>IDENTIFICATION</scope>
    <source>
        <strain evidence="5">15085-1641.00</strain>
        <tissue evidence="5">Whole body</tissue>
    </source>
</reference>
<keyword evidence="1" id="KW-1133">Transmembrane helix</keyword>
<dbReference type="PANTHER" id="PTHR24047:SF29">
    <property type="entry name" value="EATER-RELATED"/>
    <property type="match status" value="1"/>
</dbReference>
<evidence type="ECO:0000259" key="3">
    <source>
        <dbReference type="SMART" id="SM00181"/>
    </source>
</evidence>
<feature type="chain" id="PRO_5026878371" evidence="2">
    <location>
        <begin position="18"/>
        <end position="955"/>
    </location>
</feature>
<evidence type="ECO:0000313" key="5">
    <source>
        <dbReference type="RefSeq" id="XP_030081034.1"/>
    </source>
</evidence>
<dbReference type="OrthoDB" id="10045365at2759"/>
<keyword evidence="1" id="KW-0472">Membrane</keyword>
<feature type="domain" description="EGF-like" evidence="3">
    <location>
        <begin position="188"/>
        <end position="219"/>
    </location>
</feature>
<name>A0A6J2SYQ9_DROHY</name>
<dbReference type="Gene3D" id="2.10.25.10">
    <property type="entry name" value="Laminin"/>
    <property type="match status" value="5"/>
</dbReference>
<keyword evidence="4" id="KW-1185">Reference proteome</keyword>
<feature type="signal peptide" evidence="2">
    <location>
        <begin position="1"/>
        <end position="17"/>
    </location>
</feature>
<gene>
    <name evidence="5" type="primary">LOC111600339</name>
</gene>
<evidence type="ECO:0000313" key="4">
    <source>
        <dbReference type="Proteomes" id="UP000504633"/>
    </source>
</evidence>
<feature type="domain" description="EGF-like" evidence="3">
    <location>
        <begin position="35"/>
        <end position="83"/>
    </location>
</feature>
<feature type="domain" description="EGF-like" evidence="3">
    <location>
        <begin position="515"/>
        <end position="546"/>
    </location>
</feature>
<evidence type="ECO:0000256" key="2">
    <source>
        <dbReference type="SAM" id="SignalP"/>
    </source>
</evidence>
<dbReference type="AlphaFoldDB" id="A0A6J2SYQ9"/>
<protein>
    <submittedName>
        <fullName evidence="5">Fibrillin-3-like</fullName>
    </submittedName>
</protein>
<feature type="domain" description="EGF-like" evidence="3">
    <location>
        <begin position="221"/>
        <end position="254"/>
    </location>
</feature>
<dbReference type="SMART" id="SM00181">
    <property type="entry name" value="EGF"/>
    <property type="match status" value="11"/>
</dbReference>
<dbReference type="RefSeq" id="XP_030081034.1">
    <property type="nucleotide sequence ID" value="XM_030225174.1"/>
</dbReference>
<feature type="domain" description="EGF-like" evidence="3">
    <location>
        <begin position="289"/>
        <end position="320"/>
    </location>
</feature>
<dbReference type="PANTHER" id="PTHR24047">
    <property type="entry name" value="FI01909P-RELATED"/>
    <property type="match status" value="1"/>
</dbReference>
<feature type="transmembrane region" description="Helical" evidence="1">
    <location>
        <begin position="915"/>
        <end position="938"/>
    </location>
</feature>
<proteinExistence type="predicted"/>
<dbReference type="InterPro" id="IPR000742">
    <property type="entry name" value="EGF"/>
</dbReference>